<comment type="similarity">
    <text evidence="1">Belongs to the PrpD family.</text>
</comment>
<dbReference type="Pfam" id="PF03972">
    <property type="entry name" value="MmgE_PrpD_N"/>
    <property type="match status" value="1"/>
</dbReference>
<reference evidence="4 5" key="1">
    <citation type="submission" date="2016-11" db="EMBL/GenBank/DDBJ databases">
        <authorList>
            <person name="Jaros S."/>
            <person name="Januszkiewicz K."/>
            <person name="Wedrychowicz H."/>
        </authorList>
    </citation>
    <scope>NUCLEOTIDE SEQUENCE [LARGE SCALE GENOMIC DNA]</scope>
    <source>
        <strain evidence="4 5">DSM 27406</strain>
    </source>
</reference>
<proteinExistence type="inferred from homology"/>
<dbReference type="OrthoDB" id="9797528at2"/>
<dbReference type="InterPro" id="IPR045336">
    <property type="entry name" value="MmgE_PrpD_N"/>
</dbReference>
<dbReference type="SUPFAM" id="SSF103378">
    <property type="entry name" value="2-methylcitrate dehydratase PrpD"/>
    <property type="match status" value="1"/>
</dbReference>
<dbReference type="InterPro" id="IPR042183">
    <property type="entry name" value="MmgE/PrpD_sf_1"/>
</dbReference>
<evidence type="ECO:0000256" key="1">
    <source>
        <dbReference type="ARBA" id="ARBA00006174"/>
    </source>
</evidence>
<dbReference type="STRING" id="1419482.SAMN05444266_102199"/>
<gene>
    <name evidence="4" type="ORF">SAMN05444266_102199</name>
</gene>
<evidence type="ECO:0000313" key="5">
    <source>
        <dbReference type="Proteomes" id="UP000184420"/>
    </source>
</evidence>
<dbReference type="InterPro" id="IPR005656">
    <property type="entry name" value="MmgE_PrpD"/>
</dbReference>
<organism evidence="4 5">
    <name type="scientific">Chitinophaga jiangningensis</name>
    <dbReference type="NCBI Taxonomy" id="1419482"/>
    <lineage>
        <taxon>Bacteria</taxon>
        <taxon>Pseudomonadati</taxon>
        <taxon>Bacteroidota</taxon>
        <taxon>Chitinophagia</taxon>
        <taxon>Chitinophagales</taxon>
        <taxon>Chitinophagaceae</taxon>
        <taxon>Chitinophaga</taxon>
    </lineage>
</organism>
<dbReference type="EMBL" id="FRBL01000002">
    <property type="protein sequence ID" value="SHL14498.1"/>
    <property type="molecule type" value="Genomic_DNA"/>
</dbReference>
<evidence type="ECO:0000259" key="2">
    <source>
        <dbReference type="Pfam" id="PF03972"/>
    </source>
</evidence>
<sequence length="463" mass="51830">MKTQIDQMADYVTRKKWEDLSPEILSQLKNHLLDSAASFVFSQTQETPQKVAASLQKISNSLQLPADHAAQYYTTLIRYPDFMDNFLAKEATCHPSDNIGALLAACQLKEVSGKDFLLAMAIAYQMECRLTEQLPVMINGYDHTALLAFSATAGIGRLLGLTPDEMANALAIAGVSYNPLVTSRASYTTEWKGLASSLVTNGAVNIAVMAQQQVTGPRKLFELPEKGYNAIYGLKLEYDWEKENFELIPKCILKTFNAEVHTQSALEAIQELTIAHNLTAEKVSEIDITVFLTALHIVGNGEYGDRMHVYSKEQGDHSLPYVAAATLIDQQLYPPQLTPARIKQLDVQELLKKVHCHTGLPIHKPVKVVGILDPYTVAYPDKVCSKVKITLTDSSHYVLEKEDYKGFFTRPLTEDEIKMKFEKINADNTGAAYRQRLYQCIEHLENRSANELLELLLLPDKME</sequence>
<dbReference type="InterPro" id="IPR036148">
    <property type="entry name" value="MmgE/PrpD_sf"/>
</dbReference>
<protein>
    <submittedName>
        <fullName evidence="4">2-methylcitrate dehydratase</fullName>
    </submittedName>
</protein>
<accession>A0A1M6Y8H1</accession>
<dbReference type="Gene3D" id="1.10.4100.10">
    <property type="entry name" value="2-methylcitrate dehydratase PrpD"/>
    <property type="match status" value="1"/>
</dbReference>
<keyword evidence="5" id="KW-1185">Reference proteome</keyword>
<dbReference type="AlphaFoldDB" id="A0A1M6Y8H1"/>
<feature type="domain" description="MmgE/PrpD N-terminal" evidence="2">
    <location>
        <begin position="7"/>
        <end position="231"/>
    </location>
</feature>
<dbReference type="RefSeq" id="WP_073078855.1">
    <property type="nucleotide sequence ID" value="NZ_FRBL01000002.1"/>
</dbReference>
<dbReference type="GO" id="GO:0016829">
    <property type="term" value="F:lyase activity"/>
    <property type="evidence" value="ECO:0007669"/>
    <property type="project" value="InterPro"/>
</dbReference>
<dbReference type="Pfam" id="PF19305">
    <property type="entry name" value="MmgE_PrpD_C"/>
    <property type="match status" value="1"/>
</dbReference>
<dbReference type="PANTHER" id="PTHR16943:SF8">
    <property type="entry name" value="2-METHYLCITRATE DEHYDRATASE"/>
    <property type="match status" value="1"/>
</dbReference>
<dbReference type="InterPro" id="IPR045337">
    <property type="entry name" value="MmgE_PrpD_C"/>
</dbReference>
<name>A0A1M6Y8H1_9BACT</name>
<dbReference type="Proteomes" id="UP000184420">
    <property type="component" value="Unassembled WGS sequence"/>
</dbReference>
<evidence type="ECO:0000259" key="3">
    <source>
        <dbReference type="Pfam" id="PF19305"/>
    </source>
</evidence>
<dbReference type="PANTHER" id="PTHR16943">
    <property type="entry name" value="2-METHYLCITRATE DEHYDRATASE-RELATED"/>
    <property type="match status" value="1"/>
</dbReference>
<evidence type="ECO:0000313" key="4">
    <source>
        <dbReference type="EMBL" id="SHL14498.1"/>
    </source>
</evidence>
<feature type="domain" description="MmgE/PrpD C-terminal" evidence="3">
    <location>
        <begin position="256"/>
        <end position="437"/>
    </location>
</feature>